<feature type="chain" id="PRO_5012410225" evidence="2">
    <location>
        <begin position="32"/>
        <end position="1328"/>
    </location>
</feature>
<dbReference type="VEuPathDB" id="FungiDB:MSYG_0045"/>
<feature type="compositionally biased region" description="Low complexity" evidence="1">
    <location>
        <begin position="597"/>
        <end position="606"/>
    </location>
</feature>
<sequence length="1328" mass="143800">MYLHRVTPRALLAAQIILWNALTQLCATSAAVTVNVQLADQLPPLAHVKQHYDWKFLAETFTSSSGGDLSYSIQGLPDWATFDERQLRITGDPTKSIRGDESHEVQVTAKDGSDEASSSFQLITISAPAPSLKTSLKDQLPEAASMGLGNMLPNKVLHMPLGWSFSVGFDGDTFVLPEDDRVYYSTYLEGARPLPEWLVFNEEEMTYSGIAPTDAGPNGTMFNIVLFASNRRNSGGPSSSFQIFLGNGIITLNNTAAALPVANVTEGDTLQYHIPPELFLLDGFSQKQKQFSFALGDGAPSWVSFDPASNNLTGKAPFNAKNKDIQNSTFPLLISYPNARNTSVNLTLSVYPSPFTQVNLPNVTVQSGKDFKISMNSYLRDDSVPLNVSFGNLLQRRSLRFMDTGPHHRILRRAMPDWVHYESSSHSLVGTAPPNPQQVSVNLIAANPVPQTSIPNISRSFELIVKNSTKTNTTQSSGSGGLTGADKGAIAGSILGAAFLALLASLLFCCLKRHRSSNQTQAMSDVENQGEDVTSLENKPLDSTEGVQPSTNTPTFDGATGAGLAGVGAAGDAVSGRTTDLSGQAATGTFKKAAASANNSAAASSSKQPYQSERKDDAANLNDKAASQDGVTQILPVDEPEWRRDNDQVVLTPFLSQSAWQPPLWTQMTSSMQEGRGNARPGAGSPFATFSTMSPHSEDAHYTMAHDHVDEPQASKNVTEAPFKPSSDIKALIKAPVSQTSEESKPRHTTVPPETETLASSLQPRSTVHRTAKSVPPTTVTEAEPEEKVTEFSKWKDVPKNPTPAEPPVIAGETSRSRDASLPKPASFLAGFVDRSRTSYGPHKMSEMSKPALNGPIGEKLNRPEQKDNDGGDTADLPASVSKSSKASWEDNLWYEPVSKQDGTSVPPQGFHENEPKLQQRIPTDRATFLSAFSMSKNAASRPNSLGSDMRAETPLGDSMWSVQLNEDQEMPSRTAMPSIISKTSARVDEPKLQTGNDVTLDSAPQLDPIAANTDTSPLVPGIGDPPTISTRVEPGLMSPMNEFVAPPTQPMDVKRTRKVASYTPKLESVPALQKSSSIHVEPKSYHDMFEDAEEPVVDPFAGEEYPYGTVLYQQHHQDAVTGDVKESDMETLEDFRTTEGGLATVMHLTEESDGRSQAPALLPRSGTMASIQLAEARSVNFTTAKPPRLQLASCHPGQVISLPLMTSDASLPRHLAEAIENASMPARYTPQLYAPSRPDLHQQWPGWLHWLVWDSENHELAGLVPPNFAESHRLPMQLPIHILLENSEQIFSEDSGHTKHGENPMPPLLARILLTILPAVPSAENQV</sequence>
<name>A0A1M7ZZV0_MALS4</name>
<evidence type="ECO:0000313" key="4">
    <source>
        <dbReference type="Proteomes" id="UP000186303"/>
    </source>
</evidence>
<keyword evidence="4" id="KW-1185">Reference proteome</keyword>
<protein>
    <submittedName>
        <fullName evidence="3">Similar to S.cerevisiae protein AXL2 (Integral plasma membrane protein)</fullName>
    </submittedName>
</protein>
<evidence type="ECO:0000256" key="1">
    <source>
        <dbReference type="SAM" id="MobiDB-lite"/>
    </source>
</evidence>
<dbReference type="InterPro" id="IPR015919">
    <property type="entry name" value="Cadherin-like_sf"/>
</dbReference>
<dbReference type="InterPro" id="IPR013783">
    <property type="entry name" value="Ig-like_fold"/>
</dbReference>
<evidence type="ECO:0000256" key="2">
    <source>
        <dbReference type="SAM" id="SignalP"/>
    </source>
</evidence>
<dbReference type="Proteomes" id="UP000186303">
    <property type="component" value="Chromosome 1"/>
</dbReference>
<accession>A0A1M7ZZV0</accession>
<evidence type="ECO:0000313" key="3">
    <source>
        <dbReference type="EMBL" id="SHO75713.1"/>
    </source>
</evidence>
<gene>
    <name evidence="3" type="ORF">MSYG_0045</name>
</gene>
<dbReference type="GO" id="GO:0016020">
    <property type="term" value="C:membrane"/>
    <property type="evidence" value="ECO:0007669"/>
    <property type="project" value="InterPro"/>
</dbReference>
<dbReference type="SUPFAM" id="SSF49313">
    <property type="entry name" value="Cadherin-like"/>
    <property type="match status" value="3"/>
</dbReference>
<feature type="region of interest" description="Disordered" evidence="1">
    <location>
        <begin position="518"/>
        <end position="560"/>
    </location>
</feature>
<organism evidence="3 4">
    <name type="scientific">Malassezia sympodialis (strain ATCC 42132)</name>
    <name type="common">Atopic eczema-associated yeast</name>
    <dbReference type="NCBI Taxonomy" id="1230383"/>
    <lineage>
        <taxon>Eukaryota</taxon>
        <taxon>Fungi</taxon>
        <taxon>Dikarya</taxon>
        <taxon>Basidiomycota</taxon>
        <taxon>Ustilaginomycotina</taxon>
        <taxon>Malasseziomycetes</taxon>
        <taxon>Malasseziales</taxon>
        <taxon>Malasseziaceae</taxon>
        <taxon>Malassezia</taxon>
    </lineage>
</organism>
<feature type="region of interest" description="Disordered" evidence="1">
    <location>
        <begin position="597"/>
        <end position="640"/>
    </location>
</feature>
<dbReference type="OMA" id="HMPLGWS"/>
<dbReference type="Gene3D" id="2.60.40.10">
    <property type="entry name" value="Immunoglobulins"/>
    <property type="match status" value="3"/>
</dbReference>
<feature type="compositionally biased region" description="Polar residues" evidence="1">
    <location>
        <begin position="545"/>
        <end position="555"/>
    </location>
</feature>
<proteinExistence type="predicted"/>
<feature type="region of interest" description="Disordered" evidence="1">
    <location>
        <begin position="672"/>
        <end position="695"/>
    </location>
</feature>
<feature type="compositionally biased region" description="Basic and acidic residues" evidence="1">
    <location>
        <begin position="860"/>
        <end position="870"/>
    </location>
</feature>
<feature type="compositionally biased region" description="Polar residues" evidence="1">
    <location>
        <begin position="757"/>
        <end position="766"/>
    </location>
</feature>
<keyword evidence="2" id="KW-0732">Signal</keyword>
<feature type="compositionally biased region" description="Basic and acidic residues" evidence="1">
    <location>
        <begin position="786"/>
        <end position="799"/>
    </location>
</feature>
<dbReference type="EMBL" id="LT671821">
    <property type="protein sequence ID" value="SHO75713.1"/>
    <property type="molecule type" value="Genomic_DNA"/>
</dbReference>
<feature type="region of interest" description="Disordered" evidence="1">
    <location>
        <begin position="735"/>
        <end position="922"/>
    </location>
</feature>
<feature type="signal peptide" evidence="2">
    <location>
        <begin position="1"/>
        <end position="31"/>
    </location>
</feature>
<dbReference type="Pfam" id="PF05345">
    <property type="entry name" value="He_PIG"/>
    <property type="match status" value="1"/>
</dbReference>
<dbReference type="STRING" id="1230383.A0A1M7ZZV0"/>
<dbReference type="GO" id="GO:0005509">
    <property type="term" value="F:calcium ion binding"/>
    <property type="evidence" value="ECO:0007669"/>
    <property type="project" value="InterPro"/>
</dbReference>
<dbReference type="OrthoDB" id="414243at2759"/>
<reference evidence="4" key="1">
    <citation type="journal article" date="2017" name="Nucleic Acids Res.">
        <title>Proteogenomics produces comprehensive and highly accurate protein-coding gene annotation in a complete genome assembly of Malassezia sympodialis.</title>
        <authorList>
            <person name="Zhu Y."/>
            <person name="Engstroem P.G."/>
            <person name="Tellgren-Roth C."/>
            <person name="Baudo C.D."/>
            <person name="Kennell J.C."/>
            <person name="Sun S."/>
            <person name="Billmyre R.B."/>
            <person name="Schroeder M.S."/>
            <person name="Andersson A."/>
            <person name="Holm T."/>
            <person name="Sigurgeirsson B."/>
            <person name="Wu G."/>
            <person name="Sankaranarayanan S.R."/>
            <person name="Siddharthan R."/>
            <person name="Sanyal K."/>
            <person name="Lundeberg J."/>
            <person name="Nystedt B."/>
            <person name="Boekhout T."/>
            <person name="Dawson T.L. Jr."/>
            <person name="Heitman J."/>
            <person name="Scheynius A."/>
            <person name="Lehtioe J."/>
        </authorList>
    </citation>
    <scope>NUCLEOTIDE SEQUENCE [LARGE SCALE GENOMIC DNA]</scope>
    <source>
        <strain evidence="4">ATCC 42132</strain>
    </source>
</reference>
<feature type="compositionally biased region" description="Polar residues" evidence="1">
    <location>
        <begin position="518"/>
        <end position="537"/>
    </location>
</feature>